<keyword evidence="1" id="KW-1133">Transmembrane helix</keyword>
<keyword evidence="1" id="KW-0812">Transmembrane</keyword>
<reference evidence="2" key="1">
    <citation type="submission" date="2021-01" db="EMBL/GenBank/DDBJ databases">
        <authorList>
            <person name="Corre E."/>
            <person name="Pelletier E."/>
            <person name="Niang G."/>
            <person name="Scheremetjew M."/>
            <person name="Finn R."/>
            <person name="Kale V."/>
            <person name="Holt S."/>
            <person name="Cochrane G."/>
            <person name="Meng A."/>
            <person name="Brown T."/>
            <person name="Cohen L."/>
        </authorList>
    </citation>
    <scope>NUCLEOTIDE SEQUENCE</scope>
    <source>
        <strain evidence="2">SAG 36.94</strain>
    </source>
</reference>
<proteinExistence type="predicted"/>
<name>A0A7S1T9L5_9RHOD</name>
<feature type="transmembrane region" description="Helical" evidence="1">
    <location>
        <begin position="59"/>
        <end position="79"/>
    </location>
</feature>
<dbReference type="EMBL" id="HBGH01003671">
    <property type="protein sequence ID" value="CAD9229380.1"/>
    <property type="molecule type" value="Transcribed_RNA"/>
</dbReference>
<feature type="transmembrane region" description="Helical" evidence="1">
    <location>
        <begin position="112"/>
        <end position="131"/>
    </location>
</feature>
<accession>A0A7S1T9L5</accession>
<gene>
    <name evidence="2" type="ORF">CCAE0312_LOCUS2002</name>
</gene>
<dbReference type="AlphaFoldDB" id="A0A7S1T9L5"/>
<feature type="transmembrane region" description="Helical" evidence="1">
    <location>
        <begin position="85"/>
        <end position="105"/>
    </location>
</feature>
<keyword evidence="1" id="KW-0472">Membrane</keyword>
<evidence type="ECO:0000313" key="2">
    <source>
        <dbReference type="EMBL" id="CAD9229380.1"/>
    </source>
</evidence>
<sequence length="178" mass="19004">MTTVRDGTRSVKVEDDCGEDVIHNRDRVLRSMVGWVVDGMDYLQCRLVMAFENGMNGDVLSGVSGTVSALGLFFVFLWAGLSLMFAVALTVMAVVVGLWSLVFIVTAMAGCLFTSVGVMVVVLGLAFLWTATMASVILTMVAGLAGLWRVAAPWAGALVDGFDSEPRGRESEKDAQVS</sequence>
<organism evidence="2">
    <name type="scientific">Compsopogon caeruleus</name>
    <dbReference type="NCBI Taxonomy" id="31354"/>
    <lineage>
        <taxon>Eukaryota</taxon>
        <taxon>Rhodophyta</taxon>
        <taxon>Compsopogonophyceae</taxon>
        <taxon>Compsopogonales</taxon>
        <taxon>Compsopogonaceae</taxon>
        <taxon>Compsopogon</taxon>
    </lineage>
</organism>
<evidence type="ECO:0000256" key="1">
    <source>
        <dbReference type="SAM" id="Phobius"/>
    </source>
</evidence>
<protein>
    <submittedName>
        <fullName evidence="2">Uncharacterized protein</fullName>
    </submittedName>
</protein>